<protein>
    <submittedName>
        <fullName evidence="2">PD-(D/E)XK nuclease family protein</fullName>
    </submittedName>
</protein>
<name>A0A955I8I6_9BACT</name>
<dbReference type="Proteomes" id="UP000741282">
    <property type="component" value="Unassembled WGS sequence"/>
</dbReference>
<gene>
    <name evidence="2" type="ORF">KC685_00705</name>
</gene>
<feature type="domain" description="PD-(D/E)XK endonuclease-like" evidence="1">
    <location>
        <begin position="10"/>
        <end position="222"/>
    </location>
</feature>
<organism evidence="2 3">
    <name type="scientific">Candidatus Dojkabacteria bacterium</name>
    <dbReference type="NCBI Taxonomy" id="2099670"/>
    <lineage>
        <taxon>Bacteria</taxon>
        <taxon>Candidatus Dojkabacteria</taxon>
    </lineage>
</organism>
<accession>A0A955I8I6</accession>
<dbReference type="Pfam" id="PF12705">
    <property type="entry name" value="PDDEXK_1"/>
    <property type="match status" value="1"/>
</dbReference>
<comment type="caution">
    <text evidence="2">The sequence shown here is derived from an EMBL/GenBank/DDBJ whole genome shotgun (WGS) entry which is preliminary data.</text>
</comment>
<reference evidence="2" key="2">
    <citation type="journal article" date="2021" name="Microbiome">
        <title>Successional dynamics and alternative stable states in a saline activated sludge microbial community over 9 years.</title>
        <authorList>
            <person name="Wang Y."/>
            <person name="Ye J."/>
            <person name="Ju F."/>
            <person name="Liu L."/>
            <person name="Boyd J.A."/>
            <person name="Deng Y."/>
            <person name="Parks D.H."/>
            <person name="Jiang X."/>
            <person name="Yin X."/>
            <person name="Woodcroft B.J."/>
            <person name="Tyson G.W."/>
            <person name="Hugenholtz P."/>
            <person name="Polz M.F."/>
            <person name="Zhang T."/>
        </authorList>
    </citation>
    <scope>NUCLEOTIDE SEQUENCE</scope>
    <source>
        <strain evidence="2">HKST-UBA17</strain>
    </source>
</reference>
<dbReference type="AlphaFoldDB" id="A0A955I8I6"/>
<dbReference type="InterPro" id="IPR038726">
    <property type="entry name" value="PDDEXK_AddAB-type"/>
</dbReference>
<proteinExistence type="predicted"/>
<dbReference type="EMBL" id="JAGQLN010000002">
    <property type="protein sequence ID" value="MCA9376423.1"/>
    <property type="molecule type" value="Genomic_DNA"/>
</dbReference>
<sequence length="290" mass="33637">MADKYNALWVSHSSINDFLQCPRAYFLKNMYKDPTNNKKVKLISPSLTLGSVVHTVLESLSTLPTEDRFSTPLLRQFDSEWEKNTGKKGGFKDEQQETKYKKRGEEMIRRVIAHPGPLEKLAVKINMDLPYYWLSEKDEIILCGKIDWLQYIPEEDSVNILDFKTSMKKEEGESLQLPIYHLLVHHCQKRKVKMASYWYLELDDEPEEKQLPDLDESEVKVMTIAKKIKLARQLNKLDCPEGGDGCFACRPFEAILRGEAENVGVDDYGTNIYYLPYESEVEEDREGILL</sequence>
<dbReference type="Gene3D" id="3.90.320.10">
    <property type="match status" value="1"/>
</dbReference>
<reference evidence="2" key="1">
    <citation type="submission" date="2020-04" db="EMBL/GenBank/DDBJ databases">
        <authorList>
            <person name="Zhang T."/>
        </authorList>
    </citation>
    <scope>NUCLEOTIDE SEQUENCE</scope>
    <source>
        <strain evidence="2">HKST-UBA17</strain>
    </source>
</reference>
<evidence type="ECO:0000259" key="1">
    <source>
        <dbReference type="Pfam" id="PF12705"/>
    </source>
</evidence>
<evidence type="ECO:0000313" key="3">
    <source>
        <dbReference type="Proteomes" id="UP000741282"/>
    </source>
</evidence>
<evidence type="ECO:0000313" key="2">
    <source>
        <dbReference type="EMBL" id="MCA9376423.1"/>
    </source>
</evidence>
<dbReference type="InterPro" id="IPR011604">
    <property type="entry name" value="PDDEXK-like_dom_sf"/>
</dbReference>